<dbReference type="Proteomes" id="UP000254925">
    <property type="component" value="Unassembled WGS sequence"/>
</dbReference>
<reference evidence="6 7" key="1">
    <citation type="submission" date="2018-07" db="EMBL/GenBank/DDBJ databases">
        <title>Genomic Encyclopedia of Type Strains, Phase IV (KMG-IV): sequencing the most valuable type-strain genomes for metagenomic binning, comparative biology and taxonomic classification.</title>
        <authorList>
            <person name="Goeker M."/>
        </authorList>
    </citation>
    <scope>NUCLEOTIDE SEQUENCE [LARGE SCALE GENOMIC DNA]</scope>
    <source>
        <strain evidence="6 7">DSM 14364</strain>
    </source>
</reference>
<feature type="signal peptide" evidence="4">
    <location>
        <begin position="1"/>
        <end position="20"/>
    </location>
</feature>
<keyword evidence="3" id="KW-0813">Transport</keyword>
<sequence length="395" mass="42041">MKKLLLATTILATTTFAAFAQDNAVTIGVLNDQSTSFSALGGTEVVRAAELAVKDFGGMALGKPIKVVSADHQNKPDVALAIAREWLEKDNVDAIADVANSAVSLGVNTLIGAKKKVGLFVSPLTDRPTEADCNGHIVAWAYDVYSTVGTTVQGLLDQGNKSFFIMSNDYEAGKAQEAWVETAVKAAGGVVKGKVRVPLNSTDFSSYILQAQASGAEAIVMNVGGADLVNAMKQAQEFGVIGGGQKIAITFLHQSDARAIGVDALKGARFSAPWFWKKDAESEKFGRRMMAITGNAPGWIAAGTYSAVTAYLKAVEKAGTDESTAVLKALREVKVDDLFVSNGKLFPNGRLIHDMYLLEVNMPDKVSEKDDFFKLVTTVPAEKAFKPYSESACKL</sequence>
<dbReference type="InterPro" id="IPR028082">
    <property type="entry name" value="Peripla_BP_I"/>
</dbReference>
<comment type="similarity">
    <text evidence="1">Belongs to the leucine-binding protein family.</text>
</comment>
<accession>A0A370HF48</accession>
<dbReference type="CDD" id="cd06327">
    <property type="entry name" value="PBP1_SBP-like"/>
    <property type="match status" value="1"/>
</dbReference>
<keyword evidence="2 4" id="KW-0732">Signal</keyword>
<dbReference type="RefSeq" id="WP_114772426.1">
    <property type="nucleotide sequence ID" value="NZ_QQBB01000012.1"/>
</dbReference>
<dbReference type="OrthoDB" id="5794591at2"/>
<organism evidence="6 7">
    <name type="scientific">Microvirga subterranea</name>
    <dbReference type="NCBI Taxonomy" id="186651"/>
    <lineage>
        <taxon>Bacteria</taxon>
        <taxon>Pseudomonadati</taxon>
        <taxon>Pseudomonadota</taxon>
        <taxon>Alphaproteobacteria</taxon>
        <taxon>Hyphomicrobiales</taxon>
        <taxon>Methylobacteriaceae</taxon>
        <taxon>Microvirga</taxon>
    </lineage>
</organism>
<evidence type="ECO:0000259" key="5">
    <source>
        <dbReference type="Pfam" id="PF13458"/>
    </source>
</evidence>
<dbReference type="InterPro" id="IPR028081">
    <property type="entry name" value="Leu-bd"/>
</dbReference>
<dbReference type="GO" id="GO:0006865">
    <property type="term" value="P:amino acid transport"/>
    <property type="evidence" value="ECO:0007669"/>
    <property type="project" value="UniProtKB-KW"/>
</dbReference>
<dbReference type="PANTHER" id="PTHR30483">
    <property type="entry name" value="LEUCINE-SPECIFIC-BINDING PROTEIN"/>
    <property type="match status" value="1"/>
</dbReference>
<feature type="chain" id="PRO_5016720463" evidence="4">
    <location>
        <begin position="21"/>
        <end position="395"/>
    </location>
</feature>
<evidence type="ECO:0000256" key="3">
    <source>
        <dbReference type="ARBA" id="ARBA00022970"/>
    </source>
</evidence>
<name>A0A370HF48_9HYPH</name>
<keyword evidence="3" id="KW-0029">Amino-acid transport</keyword>
<feature type="domain" description="Leucine-binding protein" evidence="5">
    <location>
        <begin position="25"/>
        <end position="361"/>
    </location>
</feature>
<evidence type="ECO:0000313" key="7">
    <source>
        <dbReference type="Proteomes" id="UP000254925"/>
    </source>
</evidence>
<dbReference type="PANTHER" id="PTHR30483:SF6">
    <property type="entry name" value="PERIPLASMIC BINDING PROTEIN OF ABC TRANSPORTER FOR NATURAL AMINO ACIDS"/>
    <property type="match status" value="1"/>
</dbReference>
<proteinExistence type="inferred from homology"/>
<dbReference type="InterPro" id="IPR051010">
    <property type="entry name" value="BCAA_transport"/>
</dbReference>
<dbReference type="Gene3D" id="3.40.50.2300">
    <property type="match status" value="2"/>
</dbReference>
<keyword evidence="7" id="KW-1185">Reference proteome</keyword>
<protein>
    <submittedName>
        <fullName evidence="6">Branched-chain amino acid transport system substrate-binding protein</fullName>
    </submittedName>
</protein>
<evidence type="ECO:0000256" key="1">
    <source>
        <dbReference type="ARBA" id="ARBA00010062"/>
    </source>
</evidence>
<dbReference type="AlphaFoldDB" id="A0A370HF48"/>
<evidence type="ECO:0000313" key="6">
    <source>
        <dbReference type="EMBL" id="RDI53804.1"/>
    </source>
</evidence>
<dbReference type="EMBL" id="QQBB01000012">
    <property type="protein sequence ID" value="RDI53804.1"/>
    <property type="molecule type" value="Genomic_DNA"/>
</dbReference>
<dbReference type="Pfam" id="PF13458">
    <property type="entry name" value="Peripla_BP_6"/>
    <property type="match status" value="1"/>
</dbReference>
<evidence type="ECO:0000256" key="4">
    <source>
        <dbReference type="SAM" id="SignalP"/>
    </source>
</evidence>
<gene>
    <name evidence="6" type="ORF">DES45_1128</name>
</gene>
<comment type="caution">
    <text evidence="6">The sequence shown here is derived from an EMBL/GenBank/DDBJ whole genome shotgun (WGS) entry which is preliminary data.</text>
</comment>
<evidence type="ECO:0000256" key="2">
    <source>
        <dbReference type="ARBA" id="ARBA00022729"/>
    </source>
</evidence>
<dbReference type="SUPFAM" id="SSF53822">
    <property type="entry name" value="Periplasmic binding protein-like I"/>
    <property type="match status" value="1"/>
</dbReference>